<comment type="caution">
    <text evidence="1">The sequence shown here is derived from an EMBL/GenBank/DDBJ whole genome shotgun (WGS) entry which is preliminary data.</text>
</comment>
<reference evidence="1 2" key="1">
    <citation type="submission" date="2018-08" db="EMBL/GenBank/DDBJ databases">
        <title>Recombination of ecologically and evolutionarily significant loci maintains genetic cohesion in the Pseudomonas syringae species complex.</title>
        <authorList>
            <person name="Dillon M."/>
            <person name="Thakur S."/>
            <person name="Almeida R.N.D."/>
            <person name="Weir B.S."/>
            <person name="Guttman D.S."/>
        </authorList>
    </citation>
    <scope>NUCLEOTIDE SEQUENCE [LARGE SCALE GENOMIC DNA]</scope>
    <source>
        <strain evidence="1 2">ICMP 16926</strain>
    </source>
</reference>
<accession>A0A0Q0EKY6</accession>
<evidence type="ECO:0000313" key="2">
    <source>
        <dbReference type="Proteomes" id="UP000268096"/>
    </source>
</evidence>
<dbReference type="AlphaFoldDB" id="A0A0Q0EKY6"/>
<dbReference type="RefSeq" id="WP_057458511.1">
    <property type="nucleotide sequence ID" value="NZ_LJRH01000376.1"/>
</dbReference>
<name>A0A0Q0EKY6_PSESX</name>
<sequence>MKLVFRQYVASLRERRELDVVLPDLLSELGYNVISRPSIGTRQFGVDVMAIRKENGEEKVFLFSIKQGDLNRQEWSVGEQSLRPSLEEIIDVYINTRIPPEYQYLKIVICLCFGGEVLEAVRDNITQFIKRNETDKIEFQIWNGDKLAGLLADGVLKEQLVSGKLRASFQKSVAMIDEPDIAFIHFTSLIQGLTQNVPDTPKSRLSALRQIYICLWVLFVWSRDAGNLEAPYRASELAVLYAWKLINSDIGSSLKVSEEIGSTFSELVDLHFQIWDEYLGLKVLPLVDDLHAVSASVNTRTSLDVNLKLFEILGRLSQRGLWMLWSKSGDEVSPTFCVIEGLDEAKTLAGQVHALITNNPCLLAPIADEQSIDISLALLFLSMIEEFQSLAISYSTVLANNYWYTYSRHLNYPSIHRDYRLLVNHPAEKSEAYRRKSTKASVFVPLIGVWSAVKGETDVTREFADFVNDQLKHCNLQFWFAGVDSEQHLYTSTVVHGWALTDVPVSSDGRSVLELLEAECARSAAYESLSAIRLGHWPIVAMACRHHRLPLPPNMWLPILREIKNKHLN</sequence>
<evidence type="ECO:0000313" key="1">
    <source>
        <dbReference type="EMBL" id="RMT48428.1"/>
    </source>
</evidence>
<gene>
    <name evidence="1" type="ORF">ALP48_02359</name>
</gene>
<proteinExistence type="predicted"/>
<organism evidence="1 2">
    <name type="scientific">Pseudomonas syringae pv. solidagae</name>
    <dbReference type="NCBI Taxonomy" id="264458"/>
    <lineage>
        <taxon>Bacteria</taxon>
        <taxon>Pseudomonadati</taxon>
        <taxon>Pseudomonadota</taxon>
        <taxon>Gammaproteobacteria</taxon>
        <taxon>Pseudomonadales</taxon>
        <taxon>Pseudomonadaceae</taxon>
        <taxon>Pseudomonas</taxon>
        <taxon>Pseudomonas syringae</taxon>
    </lineage>
</organism>
<protein>
    <submittedName>
        <fullName evidence="1">Chemotaxis protein</fullName>
    </submittedName>
</protein>
<dbReference type="EMBL" id="RBTH01000110">
    <property type="protein sequence ID" value="RMT48428.1"/>
    <property type="molecule type" value="Genomic_DNA"/>
</dbReference>
<dbReference type="Proteomes" id="UP000268096">
    <property type="component" value="Unassembled WGS sequence"/>
</dbReference>